<gene>
    <name evidence="1" type="ORF">A8145_26445</name>
</gene>
<organism evidence="1 2">
    <name type="scientific">Rhizobium loti</name>
    <name type="common">Mesorhizobium loti</name>
    <dbReference type="NCBI Taxonomy" id="381"/>
    <lineage>
        <taxon>Bacteria</taxon>
        <taxon>Pseudomonadati</taxon>
        <taxon>Pseudomonadota</taxon>
        <taxon>Alphaproteobacteria</taxon>
        <taxon>Hyphomicrobiales</taxon>
        <taxon>Phyllobacteriaceae</taxon>
        <taxon>Mesorhizobium</taxon>
    </lineage>
</organism>
<dbReference type="PANTHER" id="PTHR43832:SF1">
    <property type="entry name" value="S-ADENOSYL-L-METHIONINE-DEPENDENT METHYLTRANSFERASES SUPERFAMILY PROTEIN"/>
    <property type="match status" value="1"/>
</dbReference>
<name>A0A6M7TWU6_RHILI</name>
<dbReference type="FunFam" id="3.40.50.150:FF:000554">
    <property type="entry name" value="Cation-transporting ATPase"/>
    <property type="match status" value="1"/>
</dbReference>
<proteinExistence type="predicted"/>
<dbReference type="InterPro" id="IPR029063">
    <property type="entry name" value="SAM-dependent_MTases_sf"/>
</dbReference>
<dbReference type="Gene3D" id="3.40.50.150">
    <property type="entry name" value="Vaccinia Virus protein VP39"/>
    <property type="match status" value="1"/>
</dbReference>
<dbReference type="SUPFAM" id="SSF53335">
    <property type="entry name" value="S-adenosyl-L-methionine-dependent methyltransferases"/>
    <property type="match status" value="1"/>
</dbReference>
<dbReference type="AlphaFoldDB" id="A0A6M7TWU6"/>
<accession>A0A6M7TWU6</accession>
<protein>
    <submittedName>
        <fullName evidence="1">Cyclopropane-fatty-acyl-phospholipid synthase</fullName>
    </submittedName>
</protein>
<comment type="caution">
    <text evidence="1">The sequence shown here is derived from an EMBL/GenBank/DDBJ whole genome shotgun (WGS) entry which is preliminary data.</text>
</comment>
<dbReference type="CDD" id="cd02440">
    <property type="entry name" value="AdoMet_MTases"/>
    <property type="match status" value="1"/>
</dbReference>
<reference evidence="1 2" key="1">
    <citation type="submission" date="2016-05" db="EMBL/GenBank/DDBJ databases">
        <authorList>
            <person name="Ramsay J.P."/>
        </authorList>
    </citation>
    <scope>NUCLEOTIDE SEQUENCE [LARGE SCALE GENOMIC DNA]</scope>
    <source>
        <strain evidence="1 2">NZP2042</strain>
    </source>
</reference>
<dbReference type="RefSeq" id="WP_056578318.1">
    <property type="nucleotide sequence ID" value="NZ_CP033334.1"/>
</dbReference>
<dbReference type="PANTHER" id="PTHR43832">
    <property type="match status" value="1"/>
</dbReference>
<evidence type="ECO:0000313" key="2">
    <source>
        <dbReference type="Proteomes" id="UP000093737"/>
    </source>
</evidence>
<dbReference type="Proteomes" id="UP000093737">
    <property type="component" value="Unassembled WGS sequence"/>
</dbReference>
<evidence type="ECO:0000313" key="1">
    <source>
        <dbReference type="EMBL" id="OBQ58351.1"/>
    </source>
</evidence>
<dbReference type="EMBL" id="LYTK01000024">
    <property type="protein sequence ID" value="OBQ58351.1"/>
    <property type="molecule type" value="Genomic_DNA"/>
</dbReference>
<sequence length="342" mass="39316">MSLIASAIRTVERSPFPDPVTRTGIGFLVGRTRRNLLEHPAMQEQAFADAMADHPIAEHTQAANEQHYELPPAFFGLVLGPQRKYSSCLYRRGDESLAQAEVLALEETVAHADLADDQDILELGCGWGSLTLFMAERFPAARITAVSNSAPQKAYIEAQARKRGFANIHVITADMNAFHPNGMFDRIVSVEMFEHMSNWQKLLERVHSWLTREGRLFIHVFTHKSRSYRFDHRDKSDWIAQHFFTGGIMPSHDLIRHFPALFDVEQEWRWNGRNYQRTANQWLANMDANLPEVDRILADVYGKEALIWRRRWRLFFLATAGLFGHANGEEWGVSHYRLRAAT</sequence>
<dbReference type="Pfam" id="PF02353">
    <property type="entry name" value="CMAS"/>
    <property type="match status" value="1"/>
</dbReference>